<dbReference type="PANTHER" id="PTHR10334">
    <property type="entry name" value="CYSTEINE-RICH SECRETORY PROTEIN-RELATED"/>
    <property type="match status" value="1"/>
</dbReference>
<organism evidence="5 6">
    <name type="scientific">Scleropages formosus</name>
    <name type="common">Asian bonytongue</name>
    <name type="synonym">Osteoglossum formosum</name>
    <dbReference type="NCBI Taxonomy" id="113540"/>
    <lineage>
        <taxon>Eukaryota</taxon>
        <taxon>Metazoa</taxon>
        <taxon>Chordata</taxon>
        <taxon>Craniata</taxon>
        <taxon>Vertebrata</taxon>
        <taxon>Euteleostomi</taxon>
        <taxon>Actinopterygii</taxon>
        <taxon>Neopterygii</taxon>
        <taxon>Teleostei</taxon>
        <taxon>Osteoglossocephala</taxon>
        <taxon>Osteoglossomorpha</taxon>
        <taxon>Osteoglossiformes</taxon>
        <taxon>Osteoglossidae</taxon>
        <taxon>Scleropages</taxon>
    </lineage>
</organism>
<dbReference type="OrthoDB" id="43654at2759"/>
<dbReference type="Pfam" id="PF00188">
    <property type="entry name" value="CAP"/>
    <property type="match status" value="1"/>
</dbReference>
<feature type="transmembrane region" description="Helical" evidence="2">
    <location>
        <begin position="226"/>
        <end position="248"/>
    </location>
</feature>
<reference evidence="5" key="2">
    <citation type="submission" date="2025-08" db="UniProtKB">
        <authorList>
            <consortium name="Ensembl"/>
        </authorList>
    </citation>
    <scope>IDENTIFICATION</scope>
</reference>
<keyword evidence="3" id="KW-0732">Signal</keyword>
<dbReference type="GeneTree" id="ENSGT00940000160727"/>
<accession>A0A8C9V092</accession>
<dbReference type="InterPro" id="IPR002413">
    <property type="entry name" value="V5_allergen-like"/>
</dbReference>
<feature type="chain" id="PRO_5034165453" evidence="3">
    <location>
        <begin position="17"/>
        <end position="259"/>
    </location>
</feature>
<keyword evidence="2" id="KW-0472">Membrane</keyword>
<evidence type="ECO:0000313" key="5">
    <source>
        <dbReference type="Ensembl" id="ENSSFOP00015008613.2"/>
    </source>
</evidence>
<dbReference type="Proteomes" id="UP000694397">
    <property type="component" value="Chromosome 5"/>
</dbReference>
<dbReference type="InterPro" id="IPR018244">
    <property type="entry name" value="Allrgn_V5/Tpx1_CS"/>
</dbReference>
<dbReference type="GO" id="GO:0005576">
    <property type="term" value="C:extracellular region"/>
    <property type="evidence" value="ECO:0007669"/>
    <property type="project" value="InterPro"/>
</dbReference>
<dbReference type="PRINTS" id="PR00837">
    <property type="entry name" value="V5TPXLIKE"/>
</dbReference>
<keyword evidence="2" id="KW-1133">Transmembrane helix</keyword>
<dbReference type="PROSITE" id="PS01009">
    <property type="entry name" value="CRISP_1"/>
    <property type="match status" value="1"/>
</dbReference>
<keyword evidence="6" id="KW-1185">Reference proteome</keyword>
<evidence type="ECO:0000259" key="4">
    <source>
        <dbReference type="SMART" id="SM00198"/>
    </source>
</evidence>
<comment type="similarity">
    <text evidence="1">Belongs to the CRISP family.</text>
</comment>
<evidence type="ECO:0000256" key="1">
    <source>
        <dbReference type="ARBA" id="ARBA00009923"/>
    </source>
</evidence>
<dbReference type="PRINTS" id="PR00838">
    <property type="entry name" value="V5ALLERGEN"/>
</dbReference>
<feature type="domain" description="SCP" evidence="4">
    <location>
        <begin position="37"/>
        <end position="190"/>
    </location>
</feature>
<gene>
    <name evidence="5" type="primary">GLIPR1</name>
</gene>
<dbReference type="Gene3D" id="3.40.33.10">
    <property type="entry name" value="CAP"/>
    <property type="match status" value="1"/>
</dbReference>
<dbReference type="SMART" id="SM00198">
    <property type="entry name" value="SCP"/>
    <property type="match status" value="1"/>
</dbReference>
<reference evidence="5 6" key="1">
    <citation type="submission" date="2019-04" db="EMBL/GenBank/DDBJ databases">
        <authorList>
            <consortium name="Wellcome Sanger Institute Data Sharing"/>
        </authorList>
    </citation>
    <scope>NUCLEOTIDE SEQUENCE [LARGE SCALE GENOMIC DNA]</scope>
</reference>
<dbReference type="Ensembl" id="ENSSFOT00015008737.2">
    <property type="protein sequence ID" value="ENSSFOP00015008613.2"/>
    <property type="gene ID" value="ENSSFOG00015005634.2"/>
</dbReference>
<reference evidence="5" key="3">
    <citation type="submission" date="2025-09" db="UniProtKB">
        <authorList>
            <consortium name="Ensembl"/>
        </authorList>
    </citation>
    <scope>IDENTIFICATION</scope>
</reference>
<evidence type="ECO:0000256" key="2">
    <source>
        <dbReference type="SAM" id="Phobius"/>
    </source>
</evidence>
<keyword evidence="2" id="KW-0812">Transmembrane</keyword>
<protein>
    <submittedName>
        <fullName evidence="5">GLI pathosis related 1</fullName>
    </submittedName>
</protein>
<sequence length="259" mass="28776">MVAVALVLVLWAAAQTDLAVQKLTMKGPQLPGIGDGDFIQRCVDTHNRYRSAVTPSASDMLYMTWDDALAKTAAVWARNCRFSHNPQLKIPFKLHHGFPTLGENIWVATSYTIFTVERAIKEWNDEVTFYKYHENSCSNVCGHYTQIVWAKSYKVGCAVQICSRGVSGFSNEPTAAIFVCNYGDAGNLRGVRPYQAGTPCSKCNGTQCQLNMCSDPQRDGVKSNQFWVSVLVIRPVLLLLTLLGAFGVQQIYPTIFAYE</sequence>
<name>A0A8C9V092_SCLFO</name>
<dbReference type="InterPro" id="IPR014044">
    <property type="entry name" value="CAP_dom"/>
</dbReference>
<evidence type="ECO:0000313" key="6">
    <source>
        <dbReference type="Proteomes" id="UP000694397"/>
    </source>
</evidence>
<evidence type="ECO:0000256" key="3">
    <source>
        <dbReference type="SAM" id="SignalP"/>
    </source>
</evidence>
<dbReference type="AlphaFoldDB" id="A0A8C9V092"/>
<dbReference type="InterPro" id="IPR035940">
    <property type="entry name" value="CAP_sf"/>
</dbReference>
<feature type="signal peptide" evidence="3">
    <location>
        <begin position="1"/>
        <end position="16"/>
    </location>
</feature>
<dbReference type="InterPro" id="IPR001283">
    <property type="entry name" value="CRISP-related"/>
</dbReference>
<proteinExistence type="inferred from homology"/>
<dbReference type="SUPFAM" id="SSF55797">
    <property type="entry name" value="PR-1-like"/>
    <property type="match status" value="1"/>
</dbReference>